<organism evidence="3 4">
    <name type="scientific">Rhizomicrobium electricum</name>
    <dbReference type="NCBI Taxonomy" id="480070"/>
    <lineage>
        <taxon>Bacteria</taxon>
        <taxon>Pseudomonadati</taxon>
        <taxon>Pseudomonadota</taxon>
        <taxon>Alphaproteobacteria</taxon>
        <taxon>Micropepsales</taxon>
        <taxon>Micropepsaceae</taxon>
        <taxon>Rhizomicrobium</taxon>
    </lineage>
</organism>
<keyword evidence="4" id="KW-1185">Reference proteome</keyword>
<dbReference type="Proteomes" id="UP001499951">
    <property type="component" value="Unassembled WGS sequence"/>
</dbReference>
<evidence type="ECO:0000259" key="2">
    <source>
        <dbReference type="Pfam" id="PF00144"/>
    </source>
</evidence>
<comment type="caution">
    <text evidence="3">The sequence shown here is derived from an EMBL/GenBank/DDBJ whole genome shotgun (WGS) entry which is preliminary data.</text>
</comment>
<feature type="chain" id="PRO_5045234656" description="Beta-lactamase-related domain-containing protein" evidence="1">
    <location>
        <begin position="21"/>
        <end position="463"/>
    </location>
</feature>
<feature type="signal peptide" evidence="1">
    <location>
        <begin position="1"/>
        <end position="20"/>
    </location>
</feature>
<dbReference type="InterPro" id="IPR012338">
    <property type="entry name" value="Beta-lactam/transpept-like"/>
</dbReference>
<keyword evidence="1" id="KW-0732">Signal</keyword>
<dbReference type="Pfam" id="PF00144">
    <property type="entry name" value="Beta-lactamase"/>
    <property type="match status" value="1"/>
</dbReference>
<evidence type="ECO:0000313" key="3">
    <source>
        <dbReference type="EMBL" id="GAA0565861.1"/>
    </source>
</evidence>
<gene>
    <name evidence="3" type="ORF">GCM10008942_12800</name>
</gene>
<dbReference type="Gene3D" id="3.40.710.10">
    <property type="entry name" value="DD-peptidase/beta-lactamase superfamily"/>
    <property type="match status" value="1"/>
</dbReference>
<evidence type="ECO:0000256" key="1">
    <source>
        <dbReference type="SAM" id="SignalP"/>
    </source>
</evidence>
<dbReference type="RefSeq" id="WP_166933381.1">
    <property type="nucleotide sequence ID" value="NZ_BAAADD010000003.1"/>
</dbReference>
<dbReference type="PANTHER" id="PTHR46825">
    <property type="entry name" value="D-ALANYL-D-ALANINE-CARBOXYPEPTIDASE/ENDOPEPTIDASE AMPH"/>
    <property type="match status" value="1"/>
</dbReference>
<proteinExistence type="predicted"/>
<sequence length="463" mass="49805">MSFKSVLVLLYAVVTMGAAADPVDDAMAKFMAPAHIPGAAVAVVEKGKLTKLAAYGTADLEWDGKVTPDTPFQLASVSKIFAGVVLMRMVEQGKLSLSDPLTKYFPQAPESWKAITIRHLAGHMSGLPEGLGQSTNATPLEVASEAMKRPLAYAPGSKSQYGFTDFVVMTAILEKVSGLSYTALLQREVLDPLGLKHTGFTMAREDGPIRSTGLIPGRAKVYAWRAPVQRDEAFLYPVHAYAAGGLYSSARDMATLMTALTHGGFLKPESFALLTHPIRLNDGRNGEFGVGWTFGRYHGLETVGHTGGPGLGDVMYIPSADLVVIALTNQRRFVPLLSQAIADLKLPPSPVQPAIADSHPEFTADFTAQLAAARDGKLDEARFTAEGARDWLPFYKEFGQAMLEAVGPVSKAELLSERAKDSGGLRRLYRVVFARKTMLMVASTDGNGRYTAIVPLSGDDTER</sequence>
<name>A0ABP3PLC3_9PROT</name>
<dbReference type="InterPro" id="IPR050491">
    <property type="entry name" value="AmpC-like"/>
</dbReference>
<evidence type="ECO:0000313" key="4">
    <source>
        <dbReference type="Proteomes" id="UP001499951"/>
    </source>
</evidence>
<dbReference type="PANTHER" id="PTHR46825:SF9">
    <property type="entry name" value="BETA-LACTAMASE-RELATED DOMAIN-CONTAINING PROTEIN"/>
    <property type="match status" value="1"/>
</dbReference>
<accession>A0ABP3PLC3</accession>
<dbReference type="SUPFAM" id="SSF56601">
    <property type="entry name" value="beta-lactamase/transpeptidase-like"/>
    <property type="match status" value="1"/>
</dbReference>
<reference evidence="4" key="1">
    <citation type="journal article" date="2019" name="Int. J. Syst. Evol. Microbiol.">
        <title>The Global Catalogue of Microorganisms (GCM) 10K type strain sequencing project: providing services to taxonomists for standard genome sequencing and annotation.</title>
        <authorList>
            <consortium name="The Broad Institute Genomics Platform"/>
            <consortium name="The Broad Institute Genome Sequencing Center for Infectious Disease"/>
            <person name="Wu L."/>
            <person name="Ma J."/>
        </authorList>
    </citation>
    <scope>NUCLEOTIDE SEQUENCE [LARGE SCALE GENOMIC DNA]</scope>
    <source>
        <strain evidence="4">JCM 15089</strain>
    </source>
</reference>
<protein>
    <recommendedName>
        <fullName evidence="2">Beta-lactamase-related domain-containing protein</fullName>
    </recommendedName>
</protein>
<feature type="domain" description="Beta-lactamase-related" evidence="2">
    <location>
        <begin position="23"/>
        <end position="332"/>
    </location>
</feature>
<dbReference type="EMBL" id="BAAADD010000003">
    <property type="protein sequence ID" value="GAA0565861.1"/>
    <property type="molecule type" value="Genomic_DNA"/>
</dbReference>
<dbReference type="InterPro" id="IPR001466">
    <property type="entry name" value="Beta-lactam-related"/>
</dbReference>